<dbReference type="EMBL" id="JBHRZT010000073">
    <property type="protein sequence ID" value="MFC3886449.1"/>
    <property type="molecule type" value="Genomic_DNA"/>
</dbReference>
<proteinExistence type="predicted"/>
<dbReference type="RefSeq" id="WP_377918871.1">
    <property type="nucleotide sequence ID" value="NZ_JBHRZT010000073.1"/>
</dbReference>
<keyword evidence="2" id="KW-1185">Reference proteome</keyword>
<protein>
    <recommendedName>
        <fullName evidence="3">Group-specific protein</fullName>
    </recommendedName>
</protein>
<reference evidence="2" key="1">
    <citation type="journal article" date="2019" name="Int. J. Syst. Evol. Microbiol.">
        <title>The Global Catalogue of Microorganisms (GCM) 10K type strain sequencing project: providing services to taxonomists for standard genome sequencing and annotation.</title>
        <authorList>
            <consortium name="The Broad Institute Genomics Platform"/>
            <consortium name="The Broad Institute Genome Sequencing Center for Infectious Disease"/>
            <person name="Wu L."/>
            <person name="Ma J."/>
        </authorList>
    </citation>
    <scope>NUCLEOTIDE SEQUENCE [LARGE SCALE GENOMIC DNA]</scope>
    <source>
        <strain evidence="2">CCUG 61889</strain>
    </source>
</reference>
<evidence type="ECO:0000313" key="2">
    <source>
        <dbReference type="Proteomes" id="UP001595752"/>
    </source>
</evidence>
<accession>A0ABV8BAB2</accession>
<name>A0ABV8BAB2_9BACI</name>
<gene>
    <name evidence="1" type="ORF">ACFOU2_24335</name>
</gene>
<sequence length="126" mass="14984">MFKNLPQGTKISITRSIHVAFEQYMSKIEWNEEKYDTEEFIREWRRYIENHASWFERLSNEDKADSTFHEELAGKINSTIEKIVNEAPTNEQMERLNALLAEKGLDDVTYSCKAEAKYWIEKLTNE</sequence>
<evidence type="ECO:0008006" key="3">
    <source>
        <dbReference type="Google" id="ProtNLM"/>
    </source>
</evidence>
<organism evidence="1 2">
    <name type="scientific">Bacillus songklensis</name>
    <dbReference type="NCBI Taxonomy" id="1069116"/>
    <lineage>
        <taxon>Bacteria</taxon>
        <taxon>Bacillati</taxon>
        <taxon>Bacillota</taxon>
        <taxon>Bacilli</taxon>
        <taxon>Bacillales</taxon>
        <taxon>Bacillaceae</taxon>
        <taxon>Bacillus</taxon>
    </lineage>
</organism>
<comment type="caution">
    <text evidence="1">The sequence shown here is derived from an EMBL/GenBank/DDBJ whole genome shotgun (WGS) entry which is preliminary data.</text>
</comment>
<dbReference type="Proteomes" id="UP001595752">
    <property type="component" value="Unassembled WGS sequence"/>
</dbReference>
<evidence type="ECO:0000313" key="1">
    <source>
        <dbReference type="EMBL" id="MFC3886449.1"/>
    </source>
</evidence>